<dbReference type="EnsemblMetazoa" id="GPAI003886-RA">
    <property type="protein sequence ID" value="GPAI003886-PA"/>
    <property type="gene ID" value="GPAI003886"/>
</dbReference>
<feature type="chain" id="PRO_5008402560" evidence="3">
    <location>
        <begin position="22"/>
        <end position="116"/>
    </location>
</feature>
<organism evidence="5 6">
    <name type="scientific">Glossina pallidipes</name>
    <name type="common">Tsetse fly</name>
    <dbReference type="NCBI Taxonomy" id="7398"/>
    <lineage>
        <taxon>Eukaryota</taxon>
        <taxon>Metazoa</taxon>
        <taxon>Ecdysozoa</taxon>
        <taxon>Arthropoda</taxon>
        <taxon>Hexapoda</taxon>
        <taxon>Insecta</taxon>
        <taxon>Pterygota</taxon>
        <taxon>Neoptera</taxon>
        <taxon>Endopterygota</taxon>
        <taxon>Diptera</taxon>
        <taxon>Brachycera</taxon>
        <taxon>Muscomorpha</taxon>
        <taxon>Hippoboscoidea</taxon>
        <taxon>Glossinidae</taxon>
        <taxon>Glossina</taxon>
    </lineage>
</organism>
<reference evidence="6" key="1">
    <citation type="submission" date="2014-03" db="EMBL/GenBank/DDBJ databases">
        <authorList>
            <person name="Aksoy S."/>
            <person name="Warren W."/>
            <person name="Wilson R.K."/>
        </authorList>
    </citation>
    <scope>NUCLEOTIDE SEQUENCE [LARGE SCALE GENOMIC DNA]</scope>
    <source>
        <strain evidence="6">IAEA</strain>
    </source>
</reference>
<dbReference type="Proteomes" id="UP000092445">
    <property type="component" value="Unassembled WGS sequence"/>
</dbReference>
<evidence type="ECO:0000313" key="6">
    <source>
        <dbReference type="Proteomes" id="UP000092445"/>
    </source>
</evidence>
<accession>A0A1A9Z4N8</accession>
<reference evidence="5" key="2">
    <citation type="submission" date="2020-05" db="UniProtKB">
        <authorList>
            <consortium name="EnsemblMetazoa"/>
        </authorList>
    </citation>
    <scope>IDENTIFICATION</scope>
    <source>
        <strain evidence="5">IAEA</strain>
    </source>
</reference>
<dbReference type="AlphaFoldDB" id="A0A1A9Z4N8"/>
<dbReference type="VEuPathDB" id="VectorBase:GPAI003886"/>
<sequence>MKFFFNLLIMTLMLAIGGIRADLRYRGNAVHPDYPGQCYYEDLQQPIPVSQSFKPINRDGRCESIYCRNDFVLEIGICPRHNMQETDECSIVSDLTKAYPDCCPKYVCKKAEDNFI</sequence>
<proteinExistence type="predicted"/>
<evidence type="ECO:0000256" key="1">
    <source>
        <dbReference type="ARBA" id="ARBA00004613"/>
    </source>
</evidence>
<comment type="subcellular location">
    <subcellularLocation>
        <location evidence="1">Secreted</location>
    </subcellularLocation>
</comment>
<dbReference type="GO" id="GO:0005576">
    <property type="term" value="C:extracellular region"/>
    <property type="evidence" value="ECO:0007669"/>
    <property type="project" value="UniProtKB-SubCell"/>
</dbReference>
<feature type="signal peptide" evidence="3">
    <location>
        <begin position="1"/>
        <end position="21"/>
    </location>
</feature>
<keyword evidence="3" id="KW-0732">Signal</keyword>
<evidence type="ECO:0000256" key="3">
    <source>
        <dbReference type="SAM" id="SignalP"/>
    </source>
</evidence>
<protein>
    <submittedName>
        <fullName evidence="5">SVWC domain-containing protein</fullName>
    </submittedName>
</protein>
<dbReference type="PANTHER" id="PTHR39957:SF2">
    <property type="entry name" value="GEO11553P1"/>
    <property type="match status" value="1"/>
</dbReference>
<dbReference type="InterPro" id="IPR053308">
    <property type="entry name" value="Vago-like"/>
</dbReference>
<keyword evidence="6" id="KW-1185">Reference proteome</keyword>
<feature type="domain" description="Single" evidence="4">
    <location>
        <begin position="38"/>
        <end position="108"/>
    </location>
</feature>
<dbReference type="Pfam" id="PF15430">
    <property type="entry name" value="SVWC"/>
    <property type="match status" value="1"/>
</dbReference>
<keyword evidence="2" id="KW-0964">Secreted</keyword>
<name>A0A1A9Z4N8_GLOPL</name>
<evidence type="ECO:0000259" key="4">
    <source>
        <dbReference type="SMART" id="SM01318"/>
    </source>
</evidence>
<dbReference type="SMART" id="SM01318">
    <property type="entry name" value="SVWC"/>
    <property type="match status" value="1"/>
</dbReference>
<dbReference type="PANTHER" id="PTHR39957">
    <property type="entry name" value="AT09846P1-RELATED"/>
    <property type="match status" value="1"/>
</dbReference>
<evidence type="ECO:0000256" key="2">
    <source>
        <dbReference type="ARBA" id="ARBA00022525"/>
    </source>
</evidence>
<evidence type="ECO:0000313" key="5">
    <source>
        <dbReference type="EnsemblMetazoa" id="GPAI003886-PA"/>
    </source>
</evidence>
<dbReference type="InterPro" id="IPR029277">
    <property type="entry name" value="SVWC_dom"/>
</dbReference>